<accession>A0A8D4IZ33</accession>
<reference evidence="1" key="1">
    <citation type="submission" date="2017-06" db="EMBL/GenBank/DDBJ databases">
        <title>Genome sequencing of pathogenic and non-pathogenic strains within Bisgaard taxon 40.</title>
        <authorList>
            <person name="Ladner J.T."/>
            <person name="Lovett S.P."/>
            <person name="Koroleva G."/>
            <person name="Lorch J.M."/>
        </authorList>
    </citation>
    <scope>NUCLEOTIDE SEQUENCE</scope>
    <source>
        <strain evidence="1">27576-1-I1</strain>
    </source>
</reference>
<evidence type="ECO:0000313" key="2">
    <source>
        <dbReference type="Proteomes" id="UP000955338"/>
    </source>
</evidence>
<name>A0A8D4IZ33_9PAST</name>
<dbReference type="Proteomes" id="UP000955338">
    <property type="component" value="Chromosome"/>
</dbReference>
<evidence type="ECO:0000313" key="1">
    <source>
        <dbReference type="EMBL" id="QDJ13985.1"/>
    </source>
</evidence>
<proteinExistence type="predicted"/>
<dbReference type="InterPro" id="IPR011090">
    <property type="entry name" value="Integr_conj_element_PFL4709"/>
</dbReference>
<keyword evidence="2" id="KW-1185">Reference proteome</keyword>
<protein>
    <submittedName>
        <fullName evidence="1">Integrating conjugative element protein</fullName>
    </submittedName>
</protein>
<dbReference type="Pfam" id="PF07511">
    <property type="entry name" value="DUF1525"/>
    <property type="match status" value="1"/>
</dbReference>
<dbReference type="EMBL" id="CP022011">
    <property type="protein sequence ID" value="QDJ13985.1"/>
    <property type="molecule type" value="Genomic_DNA"/>
</dbReference>
<sequence>MNKSLQFLITLFSLSSVFSEIASAEQIDGIKIEVFTTQNYHIDHAELANAVYQLDKLNTLEHNFSQYFNLPNDPKKAEIIARKLIHSPEFNEYQAKLTNAYKGIIKGFQNGIKKVPAILFISENHNNAVIYGVTDIKKAIQIYKKAGAMK</sequence>
<dbReference type="NCBIfam" id="TIGR03757">
    <property type="entry name" value="conj_TIGR03757"/>
    <property type="match status" value="1"/>
</dbReference>
<organism evidence="1 2">
    <name type="scientific">Mergibacter septicus</name>
    <dbReference type="NCBI Taxonomy" id="221402"/>
    <lineage>
        <taxon>Bacteria</taxon>
        <taxon>Pseudomonadati</taxon>
        <taxon>Pseudomonadota</taxon>
        <taxon>Gammaproteobacteria</taxon>
        <taxon>Pasteurellales</taxon>
        <taxon>Pasteurellaceae</taxon>
        <taxon>Mergibacter</taxon>
    </lineage>
</organism>
<gene>
    <name evidence="1" type="ORF">CEP48_00365</name>
</gene>
<dbReference type="AlphaFoldDB" id="A0A8D4IZ33"/>
<dbReference type="RefSeq" id="WP_261919933.1">
    <property type="nucleotide sequence ID" value="NZ_CP022011.1"/>
</dbReference>